<evidence type="ECO:0000256" key="2">
    <source>
        <dbReference type="ARBA" id="ARBA00022692"/>
    </source>
</evidence>
<dbReference type="KEGG" id="tpla:ElP_61050"/>
<accession>A0A518HBU5</accession>
<keyword evidence="5" id="KW-0472">Membrane</keyword>
<evidence type="ECO:0000313" key="8">
    <source>
        <dbReference type="Proteomes" id="UP000317835"/>
    </source>
</evidence>
<comment type="subcellular location">
    <subcellularLocation>
        <location evidence="1">Membrane</location>
        <topology evidence="1">Single-pass membrane protein</topology>
    </subcellularLocation>
</comment>
<dbReference type="Pfam" id="PF25292">
    <property type="entry name" value="Beta-prop_CGLA"/>
    <property type="match status" value="1"/>
</dbReference>
<keyword evidence="2" id="KW-0812">Transmembrane</keyword>
<reference evidence="7 8" key="1">
    <citation type="submission" date="2019-02" db="EMBL/GenBank/DDBJ databases">
        <title>Deep-cultivation of Planctomycetes and their phenomic and genomic characterization uncovers novel biology.</title>
        <authorList>
            <person name="Wiegand S."/>
            <person name="Jogler M."/>
            <person name="Boedeker C."/>
            <person name="Pinto D."/>
            <person name="Vollmers J."/>
            <person name="Rivas-Marin E."/>
            <person name="Kohn T."/>
            <person name="Peeters S.H."/>
            <person name="Heuer A."/>
            <person name="Rast P."/>
            <person name="Oberbeckmann S."/>
            <person name="Bunk B."/>
            <person name="Jeske O."/>
            <person name="Meyerdierks A."/>
            <person name="Storesund J.E."/>
            <person name="Kallscheuer N."/>
            <person name="Luecker S."/>
            <person name="Lage O.M."/>
            <person name="Pohl T."/>
            <person name="Merkel B.J."/>
            <person name="Hornburger P."/>
            <person name="Mueller R.-W."/>
            <person name="Bruemmer F."/>
            <person name="Labrenz M."/>
            <person name="Spormann A.M."/>
            <person name="Op den Camp H."/>
            <person name="Overmann J."/>
            <person name="Amann R."/>
            <person name="Jetten M.S.M."/>
            <person name="Mascher T."/>
            <person name="Medema M.H."/>
            <person name="Devos D.P."/>
            <person name="Kaster A.-K."/>
            <person name="Ovreas L."/>
            <person name="Rohde M."/>
            <person name="Galperin M.Y."/>
            <person name="Jogler C."/>
        </authorList>
    </citation>
    <scope>NUCLEOTIDE SEQUENCE [LARGE SCALE GENOMIC DNA]</scope>
    <source>
        <strain evidence="7 8">ElP</strain>
    </source>
</reference>
<proteinExistence type="predicted"/>
<evidence type="ECO:0000313" key="7">
    <source>
        <dbReference type="EMBL" id="QDV38156.1"/>
    </source>
</evidence>
<name>A0A518HBU5_9BACT</name>
<dbReference type="InterPro" id="IPR028994">
    <property type="entry name" value="Integrin_alpha_N"/>
</dbReference>
<dbReference type="EMBL" id="CP036426">
    <property type="protein sequence ID" value="QDV38156.1"/>
    <property type="molecule type" value="Genomic_DNA"/>
</dbReference>
<dbReference type="InterPro" id="IPR013517">
    <property type="entry name" value="FG-GAP"/>
</dbReference>
<keyword evidence="8" id="KW-1185">Reference proteome</keyword>
<dbReference type="GO" id="GO:0016020">
    <property type="term" value="C:membrane"/>
    <property type="evidence" value="ECO:0007669"/>
    <property type="project" value="UniProtKB-SubCell"/>
</dbReference>
<keyword evidence="3" id="KW-0732">Signal</keyword>
<dbReference type="InterPro" id="IPR057420">
    <property type="entry name" value="Beta-prop_CGLA"/>
</dbReference>
<protein>
    <submittedName>
        <fullName evidence="7">FG-GAP repeat protein</fullName>
    </submittedName>
</protein>
<evidence type="ECO:0000259" key="6">
    <source>
        <dbReference type="Pfam" id="PF25292"/>
    </source>
</evidence>
<evidence type="ECO:0000256" key="1">
    <source>
        <dbReference type="ARBA" id="ARBA00004167"/>
    </source>
</evidence>
<dbReference type="InterPro" id="IPR015943">
    <property type="entry name" value="WD40/YVTN_repeat-like_dom_sf"/>
</dbReference>
<dbReference type="RefSeq" id="WP_197446486.1">
    <property type="nucleotide sequence ID" value="NZ_CP036426.1"/>
</dbReference>
<dbReference type="Gene3D" id="2.130.10.10">
    <property type="entry name" value="YVTN repeat-like/Quinoprotein amine dehydrogenase"/>
    <property type="match status" value="1"/>
</dbReference>
<dbReference type="Gene3D" id="2.130.10.130">
    <property type="entry name" value="Integrin alpha, N-terminal"/>
    <property type="match status" value="1"/>
</dbReference>
<feature type="domain" description="Lambda-carrageenase beta-propeller" evidence="6">
    <location>
        <begin position="159"/>
        <end position="233"/>
    </location>
</feature>
<dbReference type="Proteomes" id="UP000317835">
    <property type="component" value="Chromosome"/>
</dbReference>
<evidence type="ECO:0000256" key="3">
    <source>
        <dbReference type="ARBA" id="ARBA00022729"/>
    </source>
</evidence>
<gene>
    <name evidence="7" type="ORF">ElP_61050</name>
</gene>
<dbReference type="PANTHER" id="PTHR21419">
    <property type="match status" value="1"/>
</dbReference>
<dbReference type="Pfam" id="PF13517">
    <property type="entry name" value="FG-GAP_3"/>
    <property type="match status" value="1"/>
</dbReference>
<evidence type="ECO:0000256" key="5">
    <source>
        <dbReference type="ARBA" id="ARBA00023136"/>
    </source>
</evidence>
<dbReference type="PANTHER" id="PTHR21419:SF30">
    <property type="entry name" value="IG-LIKE DOMAIN-CONTAINING PROTEIN"/>
    <property type="match status" value="1"/>
</dbReference>
<sequence>MLPKTRRRCLSVESLEDRVVMSAPRPLPGTPLELPQGGAWRNTTFIGSPVLADLDGDGTEEILTAAAGGRLVAYSAGADGQLREFRRYETGAEANFKSTPVVVRRPDGSKMIVAGLGRDEFASPAPLEDGRVFAWDAVSGQVLPGWPRGTGVGGVVGPLAAGDLTGDGIDEIVVTSFNGSVHAFRQDGSVLWLYENDDSVQSGAAIGDIDRDGSPEVVFGADSSESIYFHAGGFVTILNANGATKSRIPTGEVIWSSPVLADLTGDGFLEMVVGTGLNFSLTDPTASPERRAEARLAANQILAYDHQGQVVPGWPYRTTADPSANRQVYSSPAVADLDGDGMLEVAAMDLAGYLHVVRGDGRPMPGFDGGRQLLPPIAGTNDTYTSPIIADADGDGSPDLIVSARQTLFALDASGDELWRLPAPTAPGGTPDGFVNAAAVGQVDGSGGLELVIATNALGVPNPPRGVGAYELPESPLTPPWPMHRRTADSTPVTQSPAFLAKYVRASFRALLGREATDNDIRVFSGMMMANEWSPKVFAETVALTPEARTVVIRQLYQSYLQRPPTEAEVAAGQQQLEAGRAVDLARQLVLSDESLARTDGTIPGVLGRFYETILRRPITAGEVAILEPVIRSGIVPMPEIARLLLLSEEFVLLDIAAPTVIAYRTEFPDAPFDDAAIASVVLDRNGAIKEERMKATLIATGGRYERATPIAGVVRSVLSDLEQRVPSPSEVGFWIREFTYGRTSPTAFFPTVIDGAGARAQFVREQVRSLLGREADPATVASLSNYASREELIISLASSPEYFARAGGDNPGFVRLAFLDLYGVDPLPASVLNEQVAALNGGRLTREGMIRNLVFSAPFYEKDVVELLFRFLPEEGKGVLRIPIDAPPGTAANNPDPALIRSLVSARQSGATMADTLATILGSPTYFYRSSYVRGLYRSTGVRN</sequence>
<dbReference type="SUPFAM" id="SSF69318">
    <property type="entry name" value="Integrin alpha N-terminal domain"/>
    <property type="match status" value="2"/>
</dbReference>
<organism evidence="7 8">
    <name type="scientific">Tautonia plasticadhaerens</name>
    <dbReference type="NCBI Taxonomy" id="2527974"/>
    <lineage>
        <taxon>Bacteria</taxon>
        <taxon>Pseudomonadati</taxon>
        <taxon>Planctomycetota</taxon>
        <taxon>Planctomycetia</taxon>
        <taxon>Isosphaerales</taxon>
        <taxon>Isosphaeraceae</taxon>
        <taxon>Tautonia</taxon>
    </lineage>
</organism>
<dbReference type="AlphaFoldDB" id="A0A518HBU5"/>
<dbReference type="InterPro" id="IPR045232">
    <property type="entry name" value="FAM234"/>
</dbReference>
<evidence type="ECO:0000256" key="4">
    <source>
        <dbReference type="ARBA" id="ARBA00022989"/>
    </source>
</evidence>
<keyword evidence="4" id="KW-1133">Transmembrane helix</keyword>